<proteinExistence type="predicted"/>
<organism evidence="2 3">
    <name type="scientific">Pyrrhoderma noxium</name>
    <dbReference type="NCBI Taxonomy" id="2282107"/>
    <lineage>
        <taxon>Eukaryota</taxon>
        <taxon>Fungi</taxon>
        <taxon>Dikarya</taxon>
        <taxon>Basidiomycota</taxon>
        <taxon>Agaricomycotina</taxon>
        <taxon>Agaricomycetes</taxon>
        <taxon>Hymenochaetales</taxon>
        <taxon>Hymenochaetaceae</taxon>
        <taxon>Pyrrhoderma</taxon>
    </lineage>
</organism>
<gene>
    <name evidence="2" type="ORF">PNOK_0859800</name>
</gene>
<comment type="caution">
    <text evidence="2">The sequence shown here is derived from an EMBL/GenBank/DDBJ whole genome shotgun (WGS) entry which is preliminary data.</text>
</comment>
<evidence type="ECO:0000256" key="1">
    <source>
        <dbReference type="SAM" id="MobiDB-lite"/>
    </source>
</evidence>
<dbReference type="Proteomes" id="UP000217199">
    <property type="component" value="Unassembled WGS sequence"/>
</dbReference>
<feature type="region of interest" description="Disordered" evidence="1">
    <location>
        <begin position="34"/>
        <end position="62"/>
    </location>
</feature>
<evidence type="ECO:0000313" key="3">
    <source>
        <dbReference type="Proteomes" id="UP000217199"/>
    </source>
</evidence>
<evidence type="ECO:0000313" key="2">
    <source>
        <dbReference type="EMBL" id="PAV15740.1"/>
    </source>
</evidence>
<dbReference type="AlphaFoldDB" id="A0A286U842"/>
<dbReference type="EMBL" id="NBII01000009">
    <property type="protein sequence ID" value="PAV15740.1"/>
    <property type="molecule type" value="Genomic_DNA"/>
</dbReference>
<sequence>MDQTGLGWTGWTGLGWDGVWVEYKKMIERADLIISPPHSESRPSNHPSHSKQHSQNLKATRCPSDVGRFGYIVLF</sequence>
<keyword evidence="3" id="KW-1185">Reference proteome</keyword>
<name>A0A286U842_9AGAM</name>
<protein>
    <submittedName>
        <fullName evidence="2">Uncharacterized protein</fullName>
    </submittedName>
</protein>
<accession>A0A286U842</accession>
<reference evidence="2 3" key="1">
    <citation type="journal article" date="2017" name="Mol. Ecol.">
        <title>Comparative and population genomic landscape of Phellinus noxius: A hypervariable fungus causing root rot in trees.</title>
        <authorList>
            <person name="Chung C.L."/>
            <person name="Lee T.J."/>
            <person name="Akiba M."/>
            <person name="Lee H.H."/>
            <person name="Kuo T.H."/>
            <person name="Liu D."/>
            <person name="Ke H.M."/>
            <person name="Yokoi T."/>
            <person name="Roa M.B."/>
            <person name="Lu M.J."/>
            <person name="Chang Y.Y."/>
            <person name="Ann P.J."/>
            <person name="Tsai J.N."/>
            <person name="Chen C.Y."/>
            <person name="Tzean S.S."/>
            <person name="Ota Y."/>
            <person name="Hattori T."/>
            <person name="Sahashi N."/>
            <person name="Liou R.F."/>
            <person name="Kikuchi T."/>
            <person name="Tsai I.J."/>
        </authorList>
    </citation>
    <scope>NUCLEOTIDE SEQUENCE [LARGE SCALE GENOMIC DNA]</scope>
    <source>
        <strain evidence="2 3">FFPRI411160</strain>
    </source>
</reference>
<dbReference type="InParanoid" id="A0A286U842"/>
<feature type="compositionally biased region" description="Polar residues" evidence="1">
    <location>
        <begin position="42"/>
        <end position="58"/>
    </location>
</feature>